<evidence type="ECO:0000313" key="3">
    <source>
        <dbReference type="Proteomes" id="UP000189677"/>
    </source>
</evidence>
<organism evidence="2 3">
    <name type="scientific">Streptomyces niveus</name>
    <name type="common">Streptomyces spheroides</name>
    <dbReference type="NCBI Taxonomy" id="193462"/>
    <lineage>
        <taxon>Bacteria</taxon>
        <taxon>Bacillati</taxon>
        <taxon>Actinomycetota</taxon>
        <taxon>Actinomycetes</taxon>
        <taxon>Kitasatosporales</taxon>
        <taxon>Streptomycetaceae</taxon>
        <taxon>Streptomyces</taxon>
    </lineage>
</organism>
<gene>
    <name evidence="2" type="ORF">BBN63_30050</name>
</gene>
<name>A0A1U9R0C5_STRNV</name>
<keyword evidence="3" id="KW-1185">Reference proteome</keyword>
<evidence type="ECO:0000259" key="1">
    <source>
        <dbReference type="PROSITE" id="PS50075"/>
    </source>
</evidence>
<feature type="domain" description="Carrier" evidence="1">
    <location>
        <begin position="13"/>
        <end position="88"/>
    </location>
</feature>
<dbReference type="PROSITE" id="PS50075">
    <property type="entry name" value="CARRIER"/>
    <property type="match status" value="1"/>
</dbReference>
<dbReference type="OrthoDB" id="3192566at2"/>
<dbReference type="Pfam" id="PF00550">
    <property type="entry name" value="PP-binding"/>
    <property type="match status" value="1"/>
</dbReference>
<dbReference type="Gene3D" id="1.10.1200.10">
    <property type="entry name" value="ACP-like"/>
    <property type="match status" value="1"/>
</dbReference>
<reference evidence="2 3" key="1">
    <citation type="submission" date="2016-11" db="EMBL/GenBank/DDBJ databases">
        <title>Complete genome sequence of Streptomyces niveus SCSIO 3406.</title>
        <authorList>
            <person name="Zhu Q."/>
            <person name="Cheng W."/>
            <person name="Song Y."/>
            <person name="Li Q."/>
            <person name="Ju J."/>
        </authorList>
    </citation>
    <scope>NUCLEOTIDE SEQUENCE [LARGE SCALE GENOMIC DNA]</scope>
    <source>
        <strain evidence="2 3">SCSIO 3406</strain>
    </source>
</reference>
<dbReference type="InterPro" id="IPR009081">
    <property type="entry name" value="PP-bd_ACP"/>
</dbReference>
<dbReference type="InterPro" id="IPR036736">
    <property type="entry name" value="ACP-like_sf"/>
</dbReference>
<dbReference type="Proteomes" id="UP000189677">
    <property type="component" value="Chromosome"/>
</dbReference>
<sequence>MAELTEPTESTESTESTELTGLVADVLQVTAAEVTDDTGPATTAAWTSLRHVQIVARVEQTFGVKLTAREVRGCRSVGALRGVLAEKREAP</sequence>
<dbReference type="RefSeq" id="WP_078078448.1">
    <property type="nucleotide sequence ID" value="NZ_CP018047.1"/>
</dbReference>
<dbReference type="SUPFAM" id="SSF47336">
    <property type="entry name" value="ACP-like"/>
    <property type="match status" value="1"/>
</dbReference>
<dbReference type="EMBL" id="CP018047">
    <property type="protein sequence ID" value="AQU69799.1"/>
    <property type="molecule type" value="Genomic_DNA"/>
</dbReference>
<accession>A0A1U9R0C5</accession>
<protein>
    <recommendedName>
        <fullName evidence="1">Carrier domain-containing protein</fullName>
    </recommendedName>
</protein>
<dbReference type="KEGG" id="snw:BBN63_30050"/>
<proteinExistence type="predicted"/>
<evidence type="ECO:0000313" key="2">
    <source>
        <dbReference type="EMBL" id="AQU69799.1"/>
    </source>
</evidence>
<dbReference type="AlphaFoldDB" id="A0A1U9R0C5"/>